<accession>A0AAP3AMV1</accession>
<reference evidence="1" key="1">
    <citation type="submission" date="2022-10" db="EMBL/GenBank/DDBJ databases">
        <title>Sifting through the core-genome to identify putative cross-protective antigens against Riemerella anatipestifer.</title>
        <authorList>
            <person name="Zheng X."/>
            <person name="Zhang W."/>
        </authorList>
    </citation>
    <scope>NUCLEOTIDE SEQUENCE</scope>
    <source>
        <strain evidence="1">ZWRA178</strain>
    </source>
</reference>
<dbReference type="EMBL" id="JAOZYT010000076">
    <property type="protein sequence ID" value="MCW0524572.1"/>
    <property type="molecule type" value="Genomic_DNA"/>
</dbReference>
<dbReference type="Proteomes" id="UP001207440">
    <property type="component" value="Unassembled WGS sequence"/>
</dbReference>
<protein>
    <submittedName>
        <fullName evidence="1">Uncharacterized protein</fullName>
    </submittedName>
</protein>
<name>A0AAP3AMV1_RIEAN</name>
<evidence type="ECO:0000313" key="1">
    <source>
        <dbReference type="EMBL" id="MCW0524572.1"/>
    </source>
</evidence>
<dbReference type="RefSeq" id="WP_127919814.1">
    <property type="nucleotide sequence ID" value="NZ_CP029760.1"/>
</dbReference>
<evidence type="ECO:0000313" key="2">
    <source>
        <dbReference type="Proteomes" id="UP001207440"/>
    </source>
</evidence>
<sequence>MKKITILILMSFIINLCFSQKIKIEHVIKNDSLPKREKKDFFYLAKETDITKAKYIGRLKATNKFSYIDMVIYLLKDQAQKRGANSFKFVDFKNKDGINQLVIDVYVIGDEIKKINQDNLPKNNFFFFGKDNLGKEIIEEYSLNDEPRKIKSFHYTVMEFDKPMKVTKGKAFGTSVKVKPNENGDSMFISFSGFGASSISTPSGGIGIGFSGGNVTLMDSNYGFLLTNIYSRE</sequence>
<proteinExistence type="predicted"/>
<gene>
    <name evidence="1" type="ORF">OKE68_09625</name>
</gene>
<organism evidence="1 2">
    <name type="scientific">Riemerella anatipestifer</name>
    <name type="common">Moraxella anatipestifer</name>
    <dbReference type="NCBI Taxonomy" id="34085"/>
    <lineage>
        <taxon>Bacteria</taxon>
        <taxon>Pseudomonadati</taxon>
        <taxon>Bacteroidota</taxon>
        <taxon>Flavobacteriia</taxon>
        <taxon>Flavobacteriales</taxon>
        <taxon>Weeksellaceae</taxon>
        <taxon>Riemerella</taxon>
    </lineage>
</organism>
<comment type="caution">
    <text evidence="1">The sequence shown here is derived from an EMBL/GenBank/DDBJ whole genome shotgun (WGS) entry which is preliminary data.</text>
</comment>
<dbReference type="AlphaFoldDB" id="A0AAP3AMV1"/>